<evidence type="ECO:0000313" key="2">
    <source>
        <dbReference type="EMBL" id="KAG5566091.1"/>
    </source>
</evidence>
<comment type="caution">
    <text evidence="2">The sequence shown here is derived from an EMBL/GenBank/DDBJ whole genome shotgun (WGS) entry which is preliminary data.</text>
</comment>
<sequence>MAVYVGTSLAKKFLKYINAPPSSSKNIAPEGSQTISDYGFREFDQSDGEKEVEQPVPVAVVPLQSVPPLTTFKRKRHTKALASISEEPSMILSSPKRRKALIPDSDDETVSYPGTGRMTRSKQEAKEQERAEEEEKERKEAELDDDAKISSFARKRPSHRSSSAQPSNISLPHQSPSHEVPTTKLIIENPNSMVDLNQVGNPGDFIEPSNVSTLNTENPADSPLGVPEILSTKSLETPLPQVDRLGVMRWQMANSDWFLGFWECNPSITGKVLSIIGEFSARLLAAITAITTAMNDYHHRSGASEVRKSPHGERKEL</sequence>
<keyword evidence="3" id="KW-1185">Reference proteome</keyword>
<dbReference type="Proteomes" id="UP000823749">
    <property type="component" value="Chromosome 1"/>
</dbReference>
<organism evidence="2 3">
    <name type="scientific">Rhododendron griersonianum</name>
    <dbReference type="NCBI Taxonomy" id="479676"/>
    <lineage>
        <taxon>Eukaryota</taxon>
        <taxon>Viridiplantae</taxon>
        <taxon>Streptophyta</taxon>
        <taxon>Embryophyta</taxon>
        <taxon>Tracheophyta</taxon>
        <taxon>Spermatophyta</taxon>
        <taxon>Magnoliopsida</taxon>
        <taxon>eudicotyledons</taxon>
        <taxon>Gunneridae</taxon>
        <taxon>Pentapetalae</taxon>
        <taxon>asterids</taxon>
        <taxon>Ericales</taxon>
        <taxon>Ericaceae</taxon>
        <taxon>Ericoideae</taxon>
        <taxon>Rhodoreae</taxon>
        <taxon>Rhododendron</taxon>
    </lineage>
</organism>
<evidence type="ECO:0000256" key="1">
    <source>
        <dbReference type="SAM" id="MobiDB-lite"/>
    </source>
</evidence>
<accession>A0AAV6LME9</accession>
<proteinExistence type="predicted"/>
<feature type="compositionally biased region" description="Polar residues" evidence="1">
    <location>
        <begin position="160"/>
        <end position="177"/>
    </location>
</feature>
<reference evidence="2" key="1">
    <citation type="submission" date="2020-08" db="EMBL/GenBank/DDBJ databases">
        <title>Plant Genome Project.</title>
        <authorList>
            <person name="Zhang R.-G."/>
        </authorList>
    </citation>
    <scope>NUCLEOTIDE SEQUENCE</scope>
    <source>
        <strain evidence="2">WSP0</strain>
        <tissue evidence="2">Leaf</tissue>
    </source>
</reference>
<dbReference type="EMBL" id="JACTNZ010000001">
    <property type="protein sequence ID" value="KAG5566091.1"/>
    <property type="molecule type" value="Genomic_DNA"/>
</dbReference>
<name>A0AAV6LME9_9ERIC</name>
<gene>
    <name evidence="2" type="ORF">RHGRI_001881</name>
</gene>
<evidence type="ECO:0000313" key="3">
    <source>
        <dbReference type="Proteomes" id="UP000823749"/>
    </source>
</evidence>
<protein>
    <submittedName>
        <fullName evidence="2">Uncharacterized protein</fullName>
    </submittedName>
</protein>
<dbReference type="AlphaFoldDB" id="A0AAV6LME9"/>
<feature type="region of interest" description="Disordered" evidence="1">
    <location>
        <begin position="70"/>
        <end position="180"/>
    </location>
</feature>